<feature type="transmembrane region" description="Helical" evidence="5">
    <location>
        <begin position="219"/>
        <end position="238"/>
    </location>
</feature>
<dbReference type="InterPro" id="IPR000160">
    <property type="entry name" value="GGDEF_dom"/>
</dbReference>
<dbReference type="RefSeq" id="WP_061475868.1">
    <property type="nucleotide sequence ID" value="NZ_JMGO02000003.1"/>
</dbReference>
<feature type="domain" description="GGDEF" evidence="6">
    <location>
        <begin position="299"/>
        <end position="428"/>
    </location>
</feature>
<evidence type="ECO:0000256" key="5">
    <source>
        <dbReference type="SAM" id="Phobius"/>
    </source>
</evidence>
<comment type="catalytic activity">
    <reaction evidence="3">
        <text>2 GTP = 3',3'-c-di-GMP + 2 diphosphate</text>
        <dbReference type="Rhea" id="RHEA:24898"/>
        <dbReference type="ChEBI" id="CHEBI:33019"/>
        <dbReference type="ChEBI" id="CHEBI:37565"/>
        <dbReference type="ChEBI" id="CHEBI:58805"/>
        <dbReference type="EC" id="2.7.7.65"/>
    </reaction>
</comment>
<dbReference type="Pfam" id="PF00990">
    <property type="entry name" value="GGDEF"/>
    <property type="match status" value="1"/>
</dbReference>
<dbReference type="FunFam" id="3.30.70.270:FF:000001">
    <property type="entry name" value="Diguanylate cyclase domain protein"/>
    <property type="match status" value="1"/>
</dbReference>
<dbReference type="CDD" id="cd01949">
    <property type="entry name" value="GGDEF"/>
    <property type="match status" value="1"/>
</dbReference>
<dbReference type="GO" id="GO:1902201">
    <property type="term" value="P:negative regulation of bacterial-type flagellum-dependent cell motility"/>
    <property type="evidence" value="ECO:0007669"/>
    <property type="project" value="TreeGrafter"/>
</dbReference>
<reference evidence="7 8" key="1">
    <citation type="submission" date="2016-02" db="EMBL/GenBank/DDBJ databases">
        <title>Draft genome sequence of Aeromonas trota strain 1999lcr isolated from cerebrospinal fluid (CSF).</title>
        <authorList>
            <person name="Dallagassa C.B."/>
            <person name="Prediger K.C."/>
            <person name="Weiss V.A."/>
            <person name="Assis F.E."/>
            <person name="Baura V."/>
            <person name="Cruz L.M."/>
            <person name="Souza E.M."/>
            <person name="Pedrosa F.O."/>
            <person name="Fadel-Picheth C.M."/>
        </authorList>
    </citation>
    <scope>NUCLEOTIDE SEQUENCE [LARGE SCALE GENOMIC DNA]</scope>
    <source>
        <strain evidence="7 8">1999lcr</strain>
    </source>
</reference>
<dbReference type="OrthoDB" id="9803824at2"/>
<keyword evidence="5" id="KW-1133">Transmembrane helix</keyword>
<dbReference type="PROSITE" id="PS50887">
    <property type="entry name" value="GGDEF"/>
    <property type="match status" value="1"/>
</dbReference>
<evidence type="ECO:0000256" key="4">
    <source>
        <dbReference type="SAM" id="MobiDB-lite"/>
    </source>
</evidence>
<feature type="region of interest" description="Disordered" evidence="4">
    <location>
        <begin position="417"/>
        <end position="440"/>
    </location>
</feature>
<name>A0A175VJM1_AEREN</name>
<evidence type="ECO:0000313" key="7">
    <source>
        <dbReference type="EMBL" id="KXU80841.1"/>
    </source>
</evidence>
<proteinExistence type="predicted"/>
<evidence type="ECO:0000256" key="3">
    <source>
        <dbReference type="ARBA" id="ARBA00034247"/>
    </source>
</evidence>
<dbReference type="SUPFAM" id="SSF55073">
    <property type="entry name" value="Nucleotide cyclase"/>
    <property type="match status" value="1"/>
</dbReference>
<sequence length="440" mass="49845">MTSSYIRLVDRSFRALLGLTLAIILLFEFGPERVLDLQEWPVIVTVQRAADVTPEQARYLSSPEGKPGVQCILPARQHIVPGCRLTLTLTLPDEGIDLARFDTLHVRLSVTGEGGQDWRLYLRNHDPASDLPGDPLAPKFNEIIFRPADYGRLHKVPLDVFAPATWWIKQYNVPLQQQGPDLHRVYAIELAAGYDMQPGTHGAIIEELHFHGPWLDASLFYRLILAVWFIYGCIILVANHRHMKQRLQHAHQARLAAEEHNRTLCEESRRSREEATHDPLTGAFNRLGGEELLEGLGERAFSLIYLDVDHFKQINDGHGHPVGDEVLKHLVSQILRHCDTFCHLVRWGGEEFVLICLHYDQEQACALAERLRLMLAADPHWPEALRVTVSFGVAERAGDPLEQVIRRADAALYQAKQRGRNRVETSSPVSPSILTTRETT</sequence>
<comment type="cofactor">
    <cofactor evidence="1">
        <name>Mg(2+)</name>
        <dbReference type="ChEBI" id="CHEBI:18420"/>
    </cofactor>
</comment>
<comment type="caution">
    <text evidence="7">The sequence shown here is derived from an EMBL/GenBank/DDBJ whole genome shotgun (WGS) entry which is preliminary data.</text>
</comment>
<keyword evidence="5" id="KW-0812">Transmembrane</keyword>
<dbReference type="GO" id="GO:0043709">
    <property type="term" value="P:cell adhesion involved in single-species biofilm formation"/>
    <property type="evidence" value="ECO:0007669"/>
    <property type="project" value="TreeGrafter"/>
</dbReference>
<evidence type="ECO:0000256" key="1">
    <source>
        <dbReference type="ARBA" id="ARBA00001946"/>
    </source>
</evidence>
<organism evidence="7 8">
    <name type="scientific">Aeromonas enteropelogenes</name>
    <name type="common">Aeromonas trota</name>
    <dbReference type="NCBI Taxonomy" id="29489"/>
    <lineage>
        <taxon>Bacteria</taxon>
        <taxon>Pseudomonadati</taxon>
        <taxon>Pseudomonadota</taxon>
        <taxon>Gammaproteobacteria</taxon>
        <taxon>Aeromonadales</taxon>
        <taxon>Aeromonadaceae</taxon>
        <taxon>Aeromonas</taxon>
    </lineage>
</organism>
<dbReference type="NCBIfam" id="TIGR00254">
    <property type="entry name" value="GGDEF"/>
    <property type="match status" value="1"/>
</dbReference>
<evidence type="ECO:0000259" key="6">
    <source>
        <dbReference type="PROSITE" id="PS50887"/>
    </source>
</evidence>
<feature type="transmembrane region" description="Helical" evidence="5">
    <location>
        <begin position="12"/>
        <end position="30"/>
    </location>
</feature>
<dbReference type="GO" id="GO:0052621">
    <property type="term" value="F:diguanylate cyclase activity"/>
    <property type="evidence" value="ECO:0007669"/>
    <property type="project" value="UniProtKB-EC"/>
</dbReference>
<dbReference type="GO" id="GO:0005886">
    <property type="term" value="C:plasma membrane"/>
    <property type="evidence" value="ECO:0007669"/>
    <property type="project" value="TreeGrafter"/>
</dbReference>
<dbReference type="EC" id="2.7.7.65" evidence="2"/>
<dbReference type="InterPro" id="IPR043128">
    <property type="entry name" value="Rev_trsase/Diguanyl_cyclase"/>
</dbReference>
<dbReference type="InterPro" id="IPR050469">
    <property type="entry name" value="Diguanylate_Cyclase"/>
</dbReference>
<evidence type="ECO:0000313" key="8">
    <source>
        <dbReference type="Proteomes" id="UP000078435"/>
    </source>
</evidence>
<dbReference type="AlphaFoldDB" id="A0A175VJM1"/>
<evidence type="ECO:0000256" key="2">
    <source>
        <dbReference type="ARBA" id="ARBA00012528"/>
    </source>
</evidence>
<dbReference type="EMBL" id="JMGO02000003">
    <property type="protein sequence ID" value="KXU80841.1"/>
    <property type="molecule type" value="Genomic_DNA"/>
</dbReference>
<dbReference type="InterPro" id="IPR029787">
    <property type="entry name" value="Nucleotide_cyclase"/>
</dbReference>
<feature type="compositionally biased region" description="Polar residues" evidence="4">
    <location>
        <begin position="424"/>
        <end position="440"/>
    </location>
</feature>
<dbReference type="SMART" id="SM00267">
    <property type="entry name" value="GGDEF"/>
    <property type="match status" value="1"/>
</dbReference>
<keyword evidence="5" id="KW-0472">Membrane</keyword>
<protein>
    <recommendedName>
        <fullName evidence="2">diguanylate cyclase</fullName>
        <ecNumber evidence="2">2.7.7.65</ecNumber>
    </recommendedName>
</protein>
<dbReference type="PANTHER" id="PTHR45138">
    <property type="entry name" value="REGULATORY COMPONENTS OF SENSORY TRANSDUCTION SYSTEM"/>
    <property type="match status" value="1"/>
</dbReference>
<accession>A0A175VJM1</accession>
<dbReference type="Gene3D" id="3.30.70.270">
    <property type="match status" value="1"/>
</dbReference>
<dbReference type="PANTHER" id="PTHR45138:SF9">
    <property type="entry name" value="DIGUANYLATE CYCLASE DGCM-RELATED"/>
    <property type="match status" value="1"/>
</dbReference>
<dbReference type="Proteomes" id="UP000078435">
    <property type="component" value="Unassembled WGS sequence"/>
</dbReference>
<gene>
    <name evidence="7" type="ORF">LCR_12220</name>
</gene>